<evidence type="ECO:0000256" key="2">
    <source>
        <dbReference type="ARBA" id="ARBA00005752"/>
    </source>
</evidence>
<dbReference type="InterPro" id="IPR051786">
    <property type="entry name" value="ASN_synthetase/amidase"/>
</dbReference>
<dbReference type="GO" id="GO:0005829">
    <property type="term" value="C:cytosol"/>
    <property type="evidence" value="ECO:0007669"/>
    <property type="project" value="TreeGrafter"/>
</dbReference>
<dbReference type="AlphaFoldDB" id="A0A3E1RIW9"/>
<dbReference type="GO" id="GO:0006529">
    <property type="term" value="P:asparagine biosynthetic process"/>
    <property type="evidence" value="ECO:0007669"/>
    <property type="project" value="InterPro"/>
</dbReference>
<dbReference type="OrthoDB" id="9763290at2"/>
<protein>
    <recommendedName>
        <fullName evidence="3">asparagine synthase (glutamine-hydrolyzing)</fullName>
        <ecNumber evidence="3">6.3.5.4</ecNumber>
    </recommendedName>
</protein>
<dbReference type="GO" id="GO:0004066">
    <property type="term" value="F:asparagine synthase (glutamine-hydrolyzing) activity"/>
    <property type="evidence" value="ECO:0007669"/>
    <property type="project" value="UniProtKB-EC"/>
</dbReference>
<reference evidence="7 8" key="1">
    <citation type="submission" date="2018-05" db="EMBL/GenBank/DDBJ databases">
        <title>Rhodoferax soyangensis sp.nov., isolated from an oligotrophic freshwater lake.</title>
        <authorList>
            <person name="Park M."/>
        </authorList>
    </citation>
    <scope>NUCLEOTIDE SEQUENCE [LARGE SCALE GENOMIC DNA]</scope>
    <source>
        <strain evidence="7 8">IMCC26218</strain>
    </source>
</reference>
<sequence length="568" mass="61557">MQSSVNPQDPPRVSLSGAATFAAPHLSRLASNFGSDIAWRAACFEGGIAAAASQASGAFSVAVSDGLGRTSLAVDRFAIHSLCYKVQNKALHFAPRADALADRHTEIDPQAIFDYLFFHTIPSPRTVYKGIYRLPPAHCADYKNGTLAVAPYGAPAVEDTPRAHLSDVHEEFRHLLRGAVAAHMAGEKPACFLSGGTHSSTVAGMIGAVSGEPATTYSIGFAASDYGGIEAAQVAATHLGTQHQSHYLTPDDLVRSLPGLASHYDQPFGHSSALPAYHCAAMARSDGVTRILCGDGGSALFGQSLGRTRQRVLGWYGVLPGMLCTQTMEPAPATIHPAASCKPHRHGTARAVDPWRVAMPERQNLYRLLNRLGMERVFVPDFLQMVDPMAAPNRQWQSWQGDYPTSAPQHSSAMDWQQALADSELPKVCGTGALAGVDVGFPLLDQRLLDFALRLPSVCNAKGLKLRGFFKEALKGFLPEAVLRNRKQGTGLPFGLWVCQHTGLRRLATDSLRSLGERGIVRRDFISMLLKHHLHQHPGYYGEMVWLLMVLEQWLQAHAPLYQASSAY</sequence>
<comment type="pathway">
    <text evidence="1">Amino-acid biosynthesis; L-asparagine biosynthesis; L-asparagine from L-aspartate (L-Gln route): step 1/1.</text>
</comment>
<organism evidence="7 8">
    <name type="scientific">Rhodoferax lacus</name>
    <dbReference type="NCBI Taxonomy" id="2184758"/>
    <lineage>
        <taxon>Bacteria</taxon>
        <taxon>Pseudomonadati</taxon>
        <taxon>Pseudomonadota</taxon>
        <taxon>Betaproteobacteria</taxon>
        <taxon>Burkholderiales</taxon>
        <taxon>Comamonadaceae</taxon>
        <taxon>Rhodoferax</taxon>
    </lineage>
</organism>
<dbReference type="SUPFAM" id="SSF56235">
    <property type="entry name" value="N-terminal nucleophile aminohydrolases (Ntn hydrolases)"/>
    <property type="match status" value="1"/>
</dbReference>
<evidence type="ECO:0000256" key="5">
    <source>
        <dbReference type="PIRSR" id="PIRSR001589-3"/>
    </source>
</evidence>
<dbReference type="InterPro" id="IPR001962">
    <property type="entry name" value="Asn_synthase"/>
</dbReference>
<evidence type="ECO:0000313" key="7">
    <source>
        <dbReference type="EMBL" id="RFO98540.1"/>
    </source>
</evidence>
<evidence type="ECO:0000313" key="8">
    <source>
        <dbReference type="Proteomes" id="UP000260665"/>
    </source>
</evidence>
<dbReference type="PANTHER" id="PTHR43284:SF1">
    <property type="entry name" value="ASPARAGINE SYNTHETASE"/>
    <property type="match status" value="1"/>
</dbReference>
<gene>
    <name evidence="7" type="ORF">DIC66_01230</name>
</gene>
<keyword evidence="8" id="KW-1185">Reference proteome</keyword>
<dbReference type="RefSeq" id="WP_117173241.1">
    <property type="nucleotide sequence ID" value="NZ_QFZK01000001.1"/>
</dbReference>
<dbReference type="InterPro" id="IPR014729">
    <property type="entry name" value="Rossmann-like_a/b/a_fold"/>
</dbReference>
<dbReference type="InterPro" id="IPR029055">
    <property type="entry name" value="Ntn_hydrolases_N"/>
</dbReference>
<dbReference type="Gene3D" id="3.60.20.10">
    <property type="entry name" value="Glutamine Phosphoribosylpyrophosphate, subunit 1, domain 1"/>
    <property type="match status" value="1"/>
</dbReference>
<dbReference type="EC" id="6.3.5.4" evidence="3"/>
<feature type="site" description="Important for beta-aspartyl-AMP intermediate formation" evidence="5">
    <location>
        <position position="295"/>
    </location>
</feature>
<comment type="caution">
    <text evidence="7">The sequence shown here is derived from an EMBL/GenBank/DDBJ whole genome shotgun (WGS) entry which is preliminary data.</text>
</comment>
<dbReference type="InterPro" id="IPR006426">
    <property type="entry name" value="Asn_synth_AEB"/>
</dbReference>
<dbReference type="SUPFAM" id="SSF52402">
    <property type="entry name" value="Adenine nucleotide alpha hydrolases-like"/>
    <property type="match status" value="1"/>
</dbReference>
<dbReference type="EMBL" id="QFZK01000001">
    <property type="protein sequence ID" value="RFO98540.1"/>
    <property type="molecule type" value="Genomic_DNA"/>
</dbReference>
<dbReference type="CDD" id="cd01991">
    <property type="entry name" value="Asn_synthase_B_C"/>
    <property type="match status" value="1"/>
</dbReference>
<dbReference type="PIRSF" id="PIRSF001589">
    <property type="entry name" value="Asn_synthetase_glu-h"/>
    <property type="match status" value="1"/>
</dbReference>
<proteinExistence type="inferred from homology"/>
<evidence type="ECO:0000259" key="6">
    <source>
        <dbReference type="Pfam" id="PF00733"/>
    </source>
</evidence>
<evidence type="ECO:0000256" key="4">
    <source>
        <dbReference type="ARBA" id="ARBA00048741"/>
    </source>
</evidence>
<accession>A0A3E1RIW9</accession>
<dbReference type="Gene3D" id="3.40.50.620">
    <property type="entry name" value="HUPs"/>
    <property type="match status" value="2"/>
</dbReference>
<comment type="catalytic activity">
    <reaction evidence="4">
        <text>L-aspartate + L-glutamine + ATP + H2O = L-asparagine + L-glutamate + AMP + diphosphate + H(+)</text>
        <dbReference type="Rhea" id="RHEA:12228"/>
        <dbReference type="ChEBI" id="CHEBI:15377"/>
        <dbReference type="ChEBI" id="CHEBI:15378"/>
        <dbReference type="ChEBI" id="CHEBI:29985"/>
        <dbReference type="ChEBI" id="CHEBI:29991"/>
        <dbReference type="ChEBI" id="CHEBI:30616"/>
        <dbReference type="ChEBI" id="CHEBI:33019"/>
        <dbReference type="ChEBI" id="CHEBI:58048"/>
        <dbReference type="ChEBI" id="CHEBI:58359"/>
        <dbReference type="ChEBI" id="CHEBI:456215"/>
        <dbReference type="EC" id="6.3.5.4"/>
    </reaction>
</comment>
<feature type="domain" description="Asparagine synthetase" evidence="6">
    <location>
        <begin position="171"/>
        <end position="556"/>
    </location>
</feature>
<evidence type="ECO:0000256" key="3">
    <source>
        <dbReference type="ARBA" id="ARBA00012737"/>
    </source>
</evidence>
<comment type="similarity">
    <text evidence="2">Belongs to the asparagine synthetase family.</text>
</comment>
<evidence type="ECO:0000256" key="1">
    <source>
        <dbReference type="ARBA" id="ARBA00005187"/>
    </source>
</evidence>
<dbReference type="Proteomes" id="UP000260665">
    <property type="component" value="Unassembled WGS sequence"/>
</dbReference>
<name>A0A3E1RIW9_9BURK</name>
<dbReference type="PANTHER" id="PTHR43284">
    <property type="entry name" value="ASPARAGINE SYNTHETASE (GLUTAMINE-HYDROLYZING)"/>
    <property type="match status" value="1"/>
</dbReference>
<dbReference type="Pfam" id="PF00733">
    <property type="entry name" value="Asn_synthase"/>
    <property type="match status" value="1"/>
</dbReference>